<dbReference type="eggNOG" id="KOG1850">
    <property type="taxonomic scope" value="Eukaryota"/>
</dbReference>
<feature type="region of interest" description="Disordered" evidence="2">
    <location>
        <begin position="138"/>
        <end position="165"/>
    </location>
</feature>
<evidence type="ECO:0000313" key="5">
    <source>
        <dbReference type="Proteomes" id="UP000007796"/>
    </source>
</evidence>
<sequence>MSTAGSHTRSATNGVMAHTHDVSAMTNGHAHDTRPAPPPPPPPPGSSAAPAAPALSKMKQNKRQQNVASNEASKLVAQKIAQLELDQAGEKDQELEIEKEVRKANRELHSQTAKMDSLQKIDHLSKRCTDLLHEMKRLERESQKNKKKNDQLQKERDQSRSDLSKTIGLKEKLEKLCRELQKENNKLKNENRTMKANEVSNLNSWDQKYATLLQKLDDLQDEKDHPKKQVVDVELDELFRQRFKSLIEQYELRELHFHSLMRTKELEVQYNMARFEREKKRAEAEVALSRRLNEQVQTFSRTESELRNQLNLYVEKFKQKEMEEASSKTRKLEKDNDGMKRKHEAMSQNVVKMAEERAENARLLDLTKRQLEKLKSIVVMMQRQEAKVSQGAAWISDFLASNGVSIVPKSMLTADGLMLARESDPVALEADSEGADAERQVEAETVETVETAETAETAEAEGAANHVGRGRRQVGETGGDVEGGNDLSDADAVFGDDEGSPSAIEDTDQADPGPHKDKQPAQKQNPRQKAWYLRSSVPVFFPSHAALQLPSSQFEAFLQTDLASRTAELGKGPTVEAAPQSLMADIRDGLDAVVLDVNDNPKPATAEHPFVQGLLSATEPQAVPDLTNKMLTDNGDVAFRSTENALVDLFSELQEAVSGPRLVDLLDAAWAQDSLATLKMIFNARSIHLGKSSRTTFYRSAGWLAQKHPLTLVSNLRWLSRPVIEKKVEKKEAVVVESRDVDESDPLPIDVRNGVAHGYWKDLLNLLALAAKGKLGPLASPHEMLNVDERTNKRVRMVNQATAKAKRHVTRTKRHERAVGLFETDSTYRALHLMGAKWAPSTDRFHDRHTFVVSSIAELLYPASAFGVASSDRALYLRHAREAYRKDVSALRAHLDVVERHLSAGTMGAITYSRIPSLAMKAYAGVFAAKDEARFDA</sequence>
<feature type="compositionally biased region" description="Polar residues" evidence="2">
    <location>
        <begin position="1"/>
        <end position="13"/>
    </location>
</feature>
<dbReference type="InterPro" id="IPR026183">
    <property type="entry name" value="Taxilin_fam"/>
</dbReference>
<dbReference type="InParanoid" id="F0XRD8"/>
<feature type="compositionally biased region" description="Pro residues" evidence="2">
    <location>
        <begin position="35"/>
        <end position="45"/>
    </location>
</feature>
<dbReference type="AlphaFoldDB" id="F0XRD8"/>
<feature type="region of interest" description="Disordered" evidence="2">
    <location>
        <begin position="428"/>
        <end position="528"/>
    </location>
</feature>
<evidence type="ECO:0000256" key="2">
    <source>
        <dbReference type="SAM" id="MobiDB-lite"/>
    </source>
</evidence>
<feature type="domain" description="DUF2828" evidence="3">
    <location>
        <begin position="632"/>
        <end position="833"/>
    </location>
</feature>
<dbReference type="GeneID" id="25974884"/>
<feature type="compositionally biased region" description="Low complexity" evidence="2">
    <location>
        <begin position="446"/>
        <end position="461"/>
    </location>
</feature>
<dbReference type="GO" id="GO:0019905">
    <property type="term" value="F:syntaxin binding"/>
    <property type="evidence" value="ECO:0007669"/>
    <property type="project" value="InterPro"/>
</dbReference>
<feature type="region of interest" description="Disordered" evidence="2">
    <location>
        <begin position="1"/>
        <end position="71"/>
    </location>
</feature>
<gene>
    <name evidence="4" type="ORF">CMQ_195</name>
</gene>
<protein>
    <submittedName>
        <fullName evidence="4">Neurite-outgrowth-promoting-like protein</fullName>
    </submittedName>
</protein>
<dbReference type="OrthoDB" id="425555at2759"/>
<comment type="similarity">
    <text evidence="1">Belongs to the taxilin family.</text>
</comment>
<reference evidence="4 5" key="1">
    <citation type="journal article" date="2011" name="Proc. Natl. Acad. Sci. U.S.A.">
        <title>Genome and transcriptome analyses of the mountain pine beetle-fungal symbiont Grosmannia clavigera, a lodgepole pine pathogen.</title>
        <authorList>
            <person name="DiGuistini S."/>
            <person name="Wang Y."/>
            <person name="Liao N.Y."/>
            <person name="Taylor G."/>
            <person name="Tanguay P."/>
            <person name="Feau N."/>
            <person name="Henrissat B."/>
            <person name="Chan S.K."/>
            <person name="Hesse-Orce U."/>
            <person name="Alamouti S.M."/>
            <person name="Tsui C.K.M."/>
            <person name="Docking R.T."/>
            <person name="Levasseur A."/>
            <person name="Haridas S."/>
            <person name="Robertson G."/>
            <person name="Birol I."/>
            <person name="Holt R.A."/>
            <person name="Marra M.A."/>
            <person name="Hamelin R.C."/>
            <person name="Hirst M."/>
            <person name="Jones S.J.M."/>
            <person name="Bohlmann J."/>
            <person name="Breuil C."/>
        </authorList>
    </citation>
    <scope>NUCLEOTIDE SEQUENCE [LARGE SCALE GENOMIC DNA]</scope>
    <source>
        <strain evidence="5">kw1407 / UAMH 11150</strain>
    </source>
</reference>
<evidence type="ECO:0000256" key="1">
    <source>
        <dbReference type="ARBA" id="ARBA00009550"/>
    </source>
</evidence>
<feature type="domain" description="DUF2828" evidence="3">
    <location>
        <begin position="835"/>
        <end position="936"/>
    </location>
</feature>
<feature type="compositionally biased region" description="Basic and acidic residues" evidence="2">
    <location>
        <begin position="324"/>
        <end position="339"/>
    </location>
</feature>
<dbReference type="HOGENOM" id="CLU_312844_0_0_1"/>
<dbReference type="RefSeq" id="XP_014169292.1">
    <property type="nucleotide sequence ID" value="XM_014313817.1"/>
</dbReference>
<evidence type="ECO:0000313" key="4">
    <source>
        <dbReference type="EMBL" id="EFW99877.1"/>
    </source>
</evidence>
<dbReference type="Pfam" id="PF11443">
    <property type="entry name" value="DUF2828"/>
    <property type="match status" value="2"/>
</dbReference>
<dbReference type="Proteomes" id="UP000007796">
    <property type="component" value="Unassembled WGS sequence"/>
</dbReference>
<keyword evidence="5" id="KW-1185">Reference proteome</keyword>
<accession>F0XRD8</accession>
<proteinExistence type="inferred from homology"/>
<dbReference type="PANTHER" id="PTHR16127:SF13">
    <property type="entry name" value="GH01188P"/>
    <property type="match status" value="1"/>
</dbReference>
<dbReference type="PANTHER" id="PTHR16127">
    <property type="entry name" value="TAXILIN"/>
    <property type="match status" value="1"/>
</dbReference>
<feature type="compositionally biased region" description="Acidic residues" evidence="2">
    <location>
        <begin position="494"/>
        <end position="509"/>
    </location>
</feature>
<dbReference type="STRING" id="655863.F0XRD8"/>
<organism evidence="5">
    <name type="scientific">Grosmannia clavigera (strain kw1407 / UAMH 11150)</name>
    <name type="common">Blue stain fungus</name>
    <name type="synonym">Graphiocladiella clavigera</name>
    <dbReference type="NCBI Taxonomy" id="655863"/>
    <lineage>
        <taxon>Eukaryota</taxon>
        <taxon>Fungi</taxon>
        <taxon>Dikarya</taxon>
        <taxon>Ascomycota</taxon>
        <taxon>Pezizomycotina</taxon>
        <taxon>Sordariomycetes</taxon>
        <taxon>Sordariomycetidae</taxon>
        <taxon>Ophiostomatales</taxon>
        <taxon>Ophiostomataceae</taxon>
        <taxon>Leptographium</taxon>
    </lineage>
</organism>
<feature type="region of interest" description="Disordered" evidence="2">
    <location>
        <begin position="324"/>
        <end position="343"/>
    </location>
</feature>
<dbReference type="InterPro" id="IPR058580">
    <property type="entry name" value="DUF2828"/>
</dbReference>
<evidence type="ECO:0000259" key="3">
    <source>
        <dbReference type="Pfam" id="PF11443"/>
    </source>
</evidence>
<dbReference type="EMBL" id="GL629807">
    <property type="protein sequence ID" value="EFW99877.1"/>
    <property type="molecule type" value="Genomic_DNA"/>
</dbReference>
<name>F0XRD8_GROCL</name>
<dbReference type="Pfam" id="PF09728">
    <property type="entry name" value="Taxilin"/>
    <property type="match status" value="1"/>
</dbReference>